<dbReference type="SUPFAM" id="SSF56954">
    <property type="entry name" value="Outer membrane efflux proteins (OEP)"/>
    <property type="match status" value="1"/>
</dbReference>
<gene>
    <name evidence="1" type="ORF">CARN7_1948</name>
</gene>
<dbReference type="Pfam" id="PF02321">
    <property type="entry name" value="OEP"/>
    <property type="match status" value="2"/>
</dbReference>
<dbReference type="AlphaFoldDB" id="E6QV63"/>
<dbReference type="EMBL" id="CABR01000124">
    <property type="protein sequence ID" value="CBI11136.1"/>
    <property type="molecule type" value="Genomic_DNA"/>
</dbReference>
<organism evidence="1">
    <name type="scientific">mine drainage metagenome</name>
    <dbReference type="NCBI Taxonomy" id="410659"/>
    <lineage>
        <taxon>unclassified sequences</taxon>
        <taxon>metagenomes</taxon>
        <taxon>ecological metagenomes</taxon>
    </lineage>
</organism>
<dbReference type="PANTHER" id="PTHR30203:SF24">
    <property type="entry name" value="BLR4935 PROTEIN"/>
    <property type="match status" value="1"/>
</dbReference>
<name>E6QV63_9ZZZZ</name>
<accession>E6QV63</accession>
<dbReference type="Gene3D" id="1.20.1600.10">
    <property type="entry name" value="Outer membrane efflux proteins (OEP)"/>
    <property type="match status" value="1"/>
</dbReference>
<dbReference type="GO" id="GO:0015562">
    <property type="term" value="F:efflux transmembrane transporter activity"/>
    <property type="evidence" value="ECO:0007669"/>
    <property type="project" value="InterPro"/>
</dbReference>
<reference evidence="1" key="1">
    <citation type="submission" date="2009-10" db="EMBL/GenBank/DDBJ databases">
        <title>Diversity of trophic interactions inside an arsenic-rich microbial ecosystem.</title>
        <authorList>
            <person name="Bertin P.N."/>
            <person name="Heinrich-Salmeron A."/>
            <person name="Pelletier E."/>
            <person name="Goulhen-Chollet F."/>
            <person name="Arsene-Ploetze F."/>
            <person name="Gallien S."/>
            <person name="Calteau A."/>
            <person name="Vallenet D."/>
            <person name="Casiot C."/>
            <person name="Chane-Woon-Ming B."/>
            <person name="Giloteaux L."/>
            <person name="Barakat M."/>
            <person name="Bonnefoy V."/>
            <person name="Bruneel O."/>
            <person name="Chandler M."/>
            <person name="Cleiss J."/>
            <person name="Duran R."/>
            <person name="Elbaz-Poulichet F."/>
            <person name="Fonknechten N."/>
            <person name="Lauga B."/>
            <person name="Mornico D."/>
            <person name="Ortet P."/>
            <person name="Schaeffer C."/>
            <person name="Siguier P."/>
            <person name="Alexander Thil Smith A."/>
            <person name="Van Dorsselaer A."/>
            <person name="Weissenbach J."/>
            <person name="Medigue C."/>
            <person name="Le Paslier D."/>
        </authorList>
    </citation>
    <scope>NUCLEOTIDE SEQUENCE</scope>
</reference>
<evidence type="ECO:0000313" key="1">
    <source>
        <dbReference type="EMBL" id="CBI11136.1"/>
    </source>
</evidence>
<dbReference type="PANTHER" id="PTHR30203">
    <property type="entry name" value="OUTER MEMBRANE CATION EFFLUX PROTEIN"/>
    <property type="match status" value="1"/>
</dbReference>
<sequence length="456" mass="49622">MKILLLFIAMTMLSGCASYHARPLDLPSMAKAYKDRTLNNPALQNYITANSGQNVTAWPLEIWGLKTLTLAAFYYSPDLDVARAKWGTTQAAITTAAQRPNPTLLLPFQYTAASPWTVGQSPWTFGMGLDIPVETAGKRGYRVAQATQLSDAALFNIGNVAWQVRSRLRASLLNLYAATRRASILARQTETQSQIVDMLKNRLTAGAVSAPEVNQALITLIGNRTDLANAQKQVQDAHVQLASAIGVPASALSSLNIRFDAFVHTSPDIQPRDAHRLATLNRADILSALAQYQASQSALQLQIANQYPDVHLDPGYTWTQGEDQISFGASGIALPIFNHNQGQIAQAEARRSEAAANVKSLQAQAFNETDSALVNYHATLKNLSQGETLLATQRKQLASVQSLFNQGEADRLTLALAQQAVYISILARQQALIQVQQAIGQFEDAMQHPLPLLVAR</sequence>
<dbReference type="InterPro" id="IPR003423">
    <property type="entry name" value="OMP_efflux"/>
</dbReference>
<protein>
    <submittedName>
        <fullName evidence="1">Putative Divalent cation resistant determinant protein C</fullName>
    </submittedName>
</protein>
<dbReference type="PROSITE" id="PS51257">
    <property type="entry name" value="PROKAR_LIPOPROTEIN"/>
    <property type="match status" value="1"/>
</dbReference>
<comment type="caution">
    <text evidence="1">The sequence shown here is derived from an EMBL/GenBank/DDBJ whole genome shotgun (WGS) entry which is preliminary data.</text>
</comment>
<dbReference type="InterPro" id="IPR010131">
    <property type="entry name" value="MdtP/NodT-like"/>
</dbReference>
<proteinExistence type="predicted"/>